<reference evidence="1" key="1">
    <citation type="submission" date="2019-08" db="EMBL/GenBank/DDBJ databases">
        <authorList>
            <person name="Kucharzyk K."/>
            <person name="Murdoch R.W."/>
            <person name="Higgins S."/>
            <person name="Loffler F."/>
        </authorList>
    </citation>
    <scope>NUCLEOTIDE SEQUENCE</scope>
</reference>
<dbReference type="EMBL" id="VSSQ01026470">
    <property type="protein sequence ID" value="MPM75202.1"/>
    <property type="molecule type" value="Genomic_DNA"/>
</dbReference>
<sequence length="166" mass="19082">MRTIRIRIRHDDDFVVIAILDFEIRTDPCTDRVDDRVDFLVFQYILHARAFRIDDFAAQRKYRLELTVAPLFGGSTGGITLDQIQFVLFRIFALRRRQLAGQQRFVFLPFFAVTRFFTGFTRCISCLSGFQGFSGKHLGCFAIFGQIDAQFFADESINGCPCLRGA</sequence>
<comment type="caution">
    <text evidence="1">The sequence shown here is derived from an EMBL/GenBank/DDBJ whole genome shotgun (WGS) entry which is preliminary data.</text>
</comment>
<dbReference type="AlphaFoldDB" id="A0A645CEB3"/>
<organism evidence="1">
    <name type="scientific">bioreactor metagenome</name>
    <dbReference type="NCBI Taxonomy" id="1076179"/>
    <lineage>
        <taxon>unclassified sequences</taxon>
        <taxon>metagenomes</taxon>
        <taxon>ecological metagenomes</taxon>
    </lineage>
</organism>
<evidence type="ECO:0000313" key="1">
    <source>
        <dbReference type="EMBL" id="MPM75202.1"/>
    </source>
</evidence>
<proteinExistence type="predicted"/>
<gene>
    <name evidence="1" type="ORF">SDC9_122193</name>
</gene>
<name>A0A645CEB3_9ZZZZ</name>
<accession>A0A645CEB3</accession>
<protein>
    <submittedName>
        <fullName evidence="1">Uncharacterized protein</fullName>
    </submittedName>
</protein>